<evidence type="ECO:0000313" key="2">
    <source>
        <dbReference type="Proteomes" id="UP000221020"/>
    </source>
</evidence>
<gene>
    <name evidence="1" type="ORF">CON65_15890</name>
</gene>
<proteinExistence type="predicted"/>
<comment type="caution">
    <text evidence="1">The sequence shown here is derived from an EMBL/GenBank/DDBJ whole genome shotgun (WGS) entry which is preliminary data.</text>
</comment>
<dbReference type="Proteomes" id="UP000221020">
    <property type="component" value="Unassembled WGS sequence"/>
</dbReference>
<name>A0AA91VAT8_9BACI</name>
<accession>A0AA91VAT8</accession>
<evidence type="ECO:0000313" key="1">
    <source>
        <dbReference type="EMBL" id="PED81718.1"/>
    </source>
</evidence>
<dbReference type="AlphaFoldDB" id="A0AA91VAT8"/>
<dbReference type="InterPro" id="IPR056951">
    <property type="entry name" value="Phage_connect_2"/>
</dbReference>
<protein>
    <submittedName>
        <fullName evidence="1">DNA-packaging protein</fullName>
    </submittedName>
</protein>
<dbReference type="EMBL" id="NVOR01000057">
    <property type="protein sequence ID" value="PED81718.1"/>
    <property type="molecule type" value="Genomic_DNA"/>
</dbReference>
<dbReference type="NCBIfam" id="TIGR01560">
    <property type="entry name" value="put_DNA_pack"/>
    <property type="match status" value="1"/>
</dbReference>
<dbReference type="CDD" id="cd08054">
    <property type="entry name" value="gp6"/>
    <property type="match status" value="1"/>
</dbReference>
<organism evidence="1 2">
    <name type="scientific">Bacillus pseudomycoides</name>
    <dbReference type="NCBI Taxonomy" id="64104"/>
    <lineage>
        <taxon>Bacteria</taxon>
        <taxon>Bacillati</taxon>
        <taxon>Bacillota</taxon>
        <taxon>Bacilli</taxon>
        <taxon>Bacillales</taxon>
        <taxon>Bacillaceae</taxon>
        <taxon>Bacillus</taxon>
        <taxon>Bacillus cereus group</taxon>
    </lineage>
</organism>
<reference evidence="1 2" key="1">
    <citation type="submission" date="2017-09" db="EMBL/GenBank/DDBJ databases">
        <title>Large-scale bioinformatics analysis of Bacillus genomes uncovers conserved roles of natural products in bacterial physiology.</title>
        <authorList>
            <consortium name="Agbiome Team Llc"/>
            <person name="Bleich R.M."/>
            <person name="Grubbs K.J."/>
            <person name="Santa Maria K.C."/>
            <person name="Allen S.E."/>
            <person name="Farag S."/>
            <person name="Shank E.A."/>
            <person name="Bowers A."/>
        </authorList>
    </citation>
    <scope>NUCLEOTIDE SEQUENCE [LARGE SCALE GENOMIC DNA]</scope>
    <source>
        <strain evidence="1 2">AFS092012</strain>
    </source>
</reference>
<dbReference type="Pfam" id="PF24829">
    <property type="entry name" value="Phage_connect_2"/>
    <property type="match status" value="1"/>
</dbReference>
<dbReference type="InterPro" id="IPR006450">
    <property type="entry name" value="Phage_HK97_gp6-like"/>
</dbReference>
<sequence>MTLLERVKNAMRVDGTDHDDELQGLIDTAKALLKEVGVLEKKITDTDPLIRKAVITYCKAEFGTDAKDGERFAWSFEEMKKLLSLLQSYTAEDTV</sequence>